<dbReference type="PANTHER" id="PTHR30154:SF34">
    <property type="entry name" value="TRANSCRIPTIONAL REGULATOR AZLB"/>
    <property type="match status" value="1"/>
</dbReference>
<dbReference type="InterPro" id="IPR000485">
    <property type="entry name" value="AsnC-type_HTH_dom"/>
</dbReference>
<proteinExistence type="predicted"/>
<dbReference type="PRINTS" id="PR00033">
    <property type="entry name" value="HTHASNC"/>
</dbReference>
<keyword evidence="6" id="KW-1185">Reference proteome</keyword>
<dbReference type="RefSeq" id="WP_022712056.1">
    <property type="nucleotide sequence ID" value="NZ_JACHIL010000003.1"/>
</dbReference>
<dbReference type="GO" id="GO:0005829">
    <property type="term" value="C:cytosol"/>
    <property type="evidence" value="ECO:0007669"/>
    <property type="project" value="TreeGrafter"/>
</dbReference>
<dbReference type="Gene3D" id="1.10.10.10">
    <property type="entry name" value="Winged helix-like DNA-binding domain superfamily/Winged helix DNA-binding domain"/>
    <property type="match status" value="1"/>
</dbReference>
<dbReference type="PANTHER" id="PTHR30154">
    <property type="entry name" value="LEUCINE-RESPONSIVE REGULATORY PROTEIN"/>
    <property type="match status" value="1"/>
</dbReference>
<dbReference type="Gene3D" id="3.30.70.920">
    <property type="match status" value="1"/>
</dbReference>
<name>A0A7W8AM18_9HYPH</name>
<dbReference type="InterPro" id="IPR019887">
    <property type="entry name" value="Tscrpt_reg_AsnC/Lrp_C"/>
</dbReference>
<evidence type="ECO:0000256" key="2">
    <source>
        <dbReference type="ARBA" id="ARBA00023125"/>
    </source>
</evidence>
<evidence type="ECO:0000256" key="3">
    <source>
        <dbReference type="ARBA" id="ARBA00023163"/>
    </source>
</evidence>
<dbReference type="Proteomes" id="UP000531231">
    <property type="component" value="Unassembled WGS sequence"/>
</dbReference>
<comment type="caution">
    <text evidence="5">The sequence shown here is derived from an EMBL/GenBank/DDBJ whole genome shotgun (WGS) entry which is preliminary data.</text>
</comment>
<dbReference type="EMBL" id="JACHIL010000003">
    <property type="protein sequence ID" value="MBB5091598.1"/>
    <property type="molecule type" value="Genomic_DNA"/>
</dbReference>
<evidence type="ECO:0000256" key="1">
    <source>
        <dbReference type="ARBA" id="ARBA00023015"/>
    </source>
</evidence>
<keyword evidence="3" id="KW-0804">Transcription</keyword>
<accession>A0A7W8AM18</accession>
<keyword evidence="1" id="KW-0805">Transcription regulation</keyword>
<organism evidence="5 6">
    <name type="scientific">Pseudochrobactrum saccharolyticum</name>
    <dbReference type="NCBI Taxonomy" id="354352"/>
    <lineage>
        <taxon>Bacteria</taxon>
        <taxon>Pseudomonadati</taxon>
        <taxon>Pseudomonadota</taxon>
        <taxon>Alphaproteobacteria</taxon>
        <taxon>Hyphomicrobiales</taxon>
        <taxon>Brucellaceae</taxon>
        <taxon>Pseudochrobactrum</taxon>
    </lineage>
</organism>
<evidence type="ECO:0000313" key="6">
    <source>
        <dbReference type="Proteomes" id="UP000531231"/>
    </source>
</evidence>
<protein>
    <submittedName>
        <fullName evidence="5">DNA-binding Lrp family transcriptional regulator</fullName>
    </submittedName>
</protein>
<dbReference type="AlphaFoldDB" id="A0A7W8AM18"/>
<dbReference type="SMART" id="SM00344">
    <property type="entry name" value="HTH_ASNC"/>
    <property type="match status" value="1"/>
</dbReference>
<dbReference type="PROSITE" id="PS50956">
    <property type="entry name" value="HTH_ASNC_2"/>
    <property type="match status" value="1"/>
</dbReference>
<dbReference type="SUPFAM" id="SSF54909">
    <property type="entry name" value="Dimeric alpha+beta barrel"/>
    <property type="match status" value="1"/>
</dbReference>
<dbReference type="SUPFAM" id="SSF46785">
    <property type="entry name" value="Winged helix' DNA-binding domain"/>
    <property type="match status" value="1"/>
</dbReference>
<dbReference type="GO" id="GO:0043565">
    <property type="term" value="F:sequence-specific DNA binding"/>
    <property type="evidence" value="ECO:0007669"/>
    <property type="project" value="InterPro"/>
</dbReference>
<dbReference type="InterPro" id="IPR036390">
    <property type="entry name" value="WH_DNA-bd_sf"/>
</dbReference>
<sequence length="156" mass="17272">MPDQTKLDDYDKSLLRLLQEDASRSQKELAELIHLSPAAVQRRIAKLQKKGIIKKFAAVVDPAAVGLPVTVIVEVTLSDERSATVAAAKKMFKNAEEIQQCYWVAGSAGLILIMTVPTTEEYESRTAQLLGENHLVKSYRTIVVLDRVKVDLSLPL</sequence>
<dbReference type="InterPro" id="IPR011008">
    <property type="entry name" value="Dimeric_a/b-barrel"/>
</dbReference>
<feature type="domain" description="HTH asnC-type" evidence="4">
    <location>
        <begin position="7"/>
        <end position="68"/>
    </location>
</feature>
<dbReference type="GO" id="GO:0043200">
    <property type="term" value="P:response to amino acid"/>
    <property type="evidence" value="ECO:0007669"/>
    <property type="project" value="TreeGrafter"/>
</dbReference>
<dbReference type="Pfam" id="PF01037">
    <property type="entry name" value="AsnC_trans_reg"/>
    <property type="match status" value="1"/>
</dbReference>
<reference evidence="5 6" key="1">
    <citation type="submission" date="2020-08" db="EMBL/GenBank/DDBJ databases">
        <title>Genomic Encyclopedia of Type Strains, Phase IV (KMG-IV): sequencing the most valuable type-strain genomes for metagenomic binning, comparative biology and taxonomic classification.</title>
        <authorList>
            <person name="Goeker M."/>
        </authorList>
    </citation>
    <scope>NUCLEOTIDE SEQUENCE [LARGE SCALE GENOMIC DNA]</scope>
    <source>
        <strain evidence="5 6">DSM 25620</strain>
    </source>
</reference>
<gene>
    <name evidence="5" type="ORF">HNQ68_002139</name>
</gene>
<dbReference type="Pfam" id="PF13412">
    <property type="entry name" value="HTH_24"/>
    <property type="match status" value="1"/>
</dbReference>
<dbReference type="InterPro" id="IPR019888">
    <property type="entry name" value="Tscrpt_reg_AsnC-like"/>
</dbReference>
<keyword evidence="2 5" id="KW-0238">DNA-binding</keyword>
<evidence type="ECO:0000259" key="4">
    <source>
        <dbReference type="PROSITE" id="PS50956"/>
    </source>
</evidence>
<dbReference type="InterPro" id="IPR036388">
    <property type="entry name" value="WH-like_DNA-bd_sf"/>
</dbReference>
<evidence type="ECO:0000313" key="5">
    <source>
        <dbReference type="EMBL" id="MBB5091598.1"/>
    </source>
</evidence>